<gene>
    <name evidence="2" type="ORF">KHLLAP_LOCUS4464</name>
</gene>
<evidence type="ECO:0000256" key="1">
    <source>
        <dbReference type="SAM" id="MobiDB-lite"/>
    </source>
</evidence>
<protein>
    <submittedName>
        <fullName evidence="2">Uu.00g113900.m01.CDS01</fullName>
    </submittedName>
</protein>
<dbReference type="Proteomes" id="UP001295740">
    <property type="component" value="Unassembled WGS sequence"/>
</dbReference>
<feature type="compositionally biased region" description="Basic and acidic residues" evidence="1">
    <location>
        <begin position="333"/>
        <end position="343"/>
    </location>
</feature>
<feature type="compositionally biased region" description="Low complexity" evidence="1">
    <location>
        <begin position="255"/>
        <end position="268"/>
    </location>
</feature>
<dbReference type="AlphaFoldDB" id="A0AAI8VG30"/>
<feature type="compositionally biased region" description="Low complexity" evidence="1">
    <location>
        <begin position="18"/>
        <end position="28"/>
    </location>
</feature>
<dbReference type="EMBL" id="CAUWAG010000006">
    <property type="protein sequence ID" value="CAJ2503996.1"/>
    <property type="molecule type" value="Genomic_DNA"/>
</dbReference>
<feature type="region of interest" description="Disordered" evidence="1">
    <location>
        <begin position="1"/>
        <end position="89"/>
    </location>
</feature>
<name>A0AAI8VG30_9PEZI</name>
<evidence type="ECO:0000313" key="2">
    <source>
        <dbReference type="EMBL" id="CAJ2503996.1"/>
    </source>
</evidence>
<feature type="compositionally biased region" description="Basic residues" evidence="1">
    <location>
        <begin position="1"/>
        <end position="17"/>
    </location>
</feature>
<reference evidence="2" key="1">
    <citation type="submission" date="2023-10" db="EMBL/GenBank/DDBJ databases">
        <authorList>
            <person name="Hackl T."/>
        </authorList>
    </citation>
    <scope>NUCLEOTIDE SEQUENCE</scope>
</reference>
<evidence type="ECO:0000313" key="3">
    <source>
        <dbReference type="Proteomes" id="UP001295740"/>
    </source>
</evidence>
<feature type="compositionally biased region" description="Low complexity" evidence="1">
    <location>
        <begin position="79"/>
        <end position="88"/>
    </location>
</feature>
<sequence>MPDHHRYHHHHRNHRSASPRAASTATPSHARRPRNRHAVVSGRTSTVRENDAPDFDTGAAHLDSWEGGAHGSAVAGNPTATSADTSSAPTVELAESFPVYPAIAAYNGNHTLDTAEGFPSTESSYLIPFEAGDDSGMLSNRASYPSRCAYQYDRPTTLRSSFEIEQSQTMASNNSQGATSPTSTYQAGMSLYSDPAVAGSQNVFAATVSYPSRQSYPARSDTEPDLLGDSSLAQGFGDRQYRTDQPVEYNPPFKSLSRSSSIRVSPGSYEDDQHAAEEARRQSPTDTILDNDDEHRSYPNPSSSNGSGSRLFEYHAILNFMQDHEPPWSSWEPRQRTNYDEHHSHRNGRYRPRR</sequence>
<feature type="region of interest" description="Disordered" evidence="1">
    <location>
        <begin position="324"/>
        <end position="354"/>
    </location>
</feature>
<feature type="compositionally biased region" description="Basic and acidic residues" evidence="1">
    <location>
        <begin position="271"/>
        <end position="283"/>
    </location>
</feature>
<feature type="compositionally biased region" description="Basic residues" evidence="1">
    <location>
        <begin position="344"/>
        <end position="354"/>
    </location>
</feature>
<keyword evidence="3" id="KW-1185">Reference proteome</keyword>
<proteinExistence type="predicted"/>
<feature type="region of interest" description="Disordered" evidence="1">
    <location>
        <begin position="212"/>
        <end position="309"/>
    </location>
</feature>
<feature type="compositionally biased region" description="Low complexity" evidence="1">
    <location>
        <begin position="299"/>
        <end position="309"/>
    </location>
</feature>
<comment type="caution">
    <text evidence="2">The sequence shown here is derived from an EMBL/GenBank/DDBJ whole genome shotgun (WGS) entry which is preliminary data.</text>
</comment>
<organism evidence="2 3">
    <name type="scientific">Anthostomella pinea</name>
    <dbReference type="NCBI Taxonomy" id="933095"/>
    <lineage>
        <taxon>Eukaryota</taxon>
        <taxon>Fungi</taxon>
        <taxon>Dikarya</taxon>
        <taxon>Ascomycota</taxon>
        <taxon>Pezizomycotina</taxon>
        <taxon>Sordariomycetes</taxon>
        <taxon>Xylariomycetidae</taxon>
        <taxon>Xylariales</taxon>
        <taxon>Xylariaceae</taxon>
        <taxon>Anthostomella</taxon>
    </lineage>
</organism>
<accession>A0AAI8VG30</accession>